<sequence length="111" mass="12532">MAKKLQYGTWPQDALSLTVAAYMNGDHGINECARMYNVPKPTILRHAKNKNVVANGDVKSFGRTTVFLAEIENELENHILKFEEMMFGLTPTDVRKLAFDIGPTSEKWTDT</sequence>
<accession>A0ABQ8T3M3</accession>
<evidence type="ECO:0000313" key="3">
    <source>
        <dbReference type="EMBL" id="KAJ4440661.1"/>
    </source>
</evidence>
<evidence type="ECO:0000256" key="1">
    <source>
        <dbReference type="ARBA" id="ARBA00004123"/>
    </source>
</evidence>
<proteinExistence type="predicted"/>
<name>A0ABQ8T3M3_PERAM</name>
<comment type="caution">
    <text evidence="3">The sequence shown here is derived from an EMBL/GenBank/DDBJ whole genome shotgun (WGS) entry which is preliminary data.</text>
</comment>
<dbReference type="SUPFAM" id="SSF46689">
    <property type="entry name" value="Homeodomain-like"/>
    <property type="match status" value="1"/>
</dbReference>
<dbReference type="InterPro" id="IPR007889">
    <property type="entry name" value="HTH_Psq"/>
</dbReference>
<protein>
    <recommendedName>
        <fullName evidence="2">HTH psq-type domain-containing protein</fullName>
    </recommendedName>
</protein>
<comment type="subcellular location">
    <subcellularLocation>
        <location evidence="1">Nucleus</location>
    </subcellularLocation>
</comment>
<dbReference type="InterPro" id="IPR009057">
    <property type="entry name" value="Homeodomain-like_sf"/>
</dbReference>
<organism evidence="3 4">
    <name type="scientific">Periplaneta americana</name>
    <name type="common">American cockroach</name>
    <name type="synonym">Blatta americana</name>
    <dbReference type="NCBI Taxonomy" id="6978"/>
    <lineage>
        <taxon>Eukaryota</taxon>
        <taxon>Metazoa</taxon>
        <taxon>Ecdysozoa</taxon>
        <taxon>Arthropoda</taxon>
        <taxon>Hexapoda</taxon>
        <taxon>Insecta</taxon>
        <taxon>Pterygota</taxon>
        <taxon>Neoptera</taxon>
        <taxon>Polyneoptera</taxon>
        <taxon>Dictyoptera</taxon>
        <taxon>Blattodea</taxon>
        <taxon>Blattoidea</taxon>
        <taxon>Blattidae</taxon>
        <taxon>Blattinae</taxon>
        <taxon>Periplaneta</taxon>
    </lineage>
</organism>
<dbReference type="Proteomes" id="UP001148838">
    <property type="component" value="Unassembled WGS sequence"/>
</dbReference>
<evidence type="ECO:0000313" key="4">
    <source>
        <dbReference type="Proteomes" id="UP001148838"/>
    </source>
</evidence>
<reference evidence="3 4" key="1">
    <citation type="journal article" date="2022" name="Allergy">
        <title>Genome assembly and annotation of Periplaneta americana reveal a comprehensive cockroach allergen profile.</title>
        <authorList>
            <person name="Wang L."/>
            <person name="Xiong Q."/>
            <person name="Saelim N."/>
            <person name="Wang L."/>
            <person name="Nong W."/>
            <person name="Wan A.T."/>
            <person name="Shi M."/>
            <person name="Liu X."/>
            <person name="Cao Q."/>
            <person name="Hui J.H.L."/>
            <person name="Sookrung N."/>
            <person name="Leung T.F."/>
            <person name="Tungtrongchitr A."/>
            <person name="Tsui S.K.W."/>
        </authorList>
    </citation>
    <scope>NUCLEOTIDE SEQUENCE [LARGE SCALE GENOMIC DNA]</scope>
    <source>
        <strain evidence="3">PWHHKU_190912</strain>
    </source>
</reference>
<keyword evidence="4" id="KW-1185">Reference proteome</keyword>
<gene>
    <name evidence="3" type="ORF">ANN_08808</name>
</gene>
<dbReference type="Pfam" id="PF05225">
    <property type="entry name" value="HTH_psq"/>
    <property type="match status" value="1"/>
</dbReference>
<dbReference type="EMBL" id="JAJSOF020000017">
    <property type="protein sequence ID" value="KAJ4440661.1"/>
    <property type="molecule type" value="Genomic_DNA"/>
</dbReference>
<feature type="domain" description="HTH psq-type" evidence="2">
    <location>
        <begin position="13"/>
        <end position="50"/>
    </location>
</feature>
<evidence type="ECO:0000259" key="2">
    <source>
        <dbReference type="Pfam" id="PF05225"/>
    </source>
</evidence>